<feature type="region of interest" description="Disordered" evidence="5">
    <location>
        <begin position="1"/>
        <end position="30"/>
    </location>
</feature>
<comment type="caution">
    <text evidence="7">The sequence shown here is derived from an EMBL/GenBank/DDBJ whole genome shotgun (WGS) entry which is preliminary data.</text>
</comment>
<evidence type="ECO:0000259" key="6">
    <source>
        <dbReference type="PROSITE" id="PS50076"/>
    </source>
</evidence>
<feature type="compositionally biased region" description="Gly residues" evidence="5">
    <location>
        <begin position="140"/>
        <end position="151"/>
    </location>
</feature>
<evidence type="ECO:0000256" key="1">
    <source>
        <dbReference type="ARBA" id="ARBA00004167"/>
    </source>
</evidence>
<reference evidence="7" key="1">
    <citation type="submission" date="2022-11" db="EMBL/GenBank/DDBJ databases">
        <title>Genome Resource of Sclerotinia nivalis Strain SnTB1, a Plant Pathogen Isolated from American Ginseng.</title>
        <authorList>
            <person name="Fan S."/>
        </authorList>
    </citation>
    <scope>NUCLEOTIDE SEQUENCE</scope>
    <source>
        <strain evidence="7">SnTB1</strain>
    </source>
</reference>
<dbReference type="EMBL" id="JAPEIS010000014">
    <property type="protein sequence ID" value="KAJ8059998.1"/>
    <property type="molecule type" value="Genomic_DNA"/>
</dbReference>
<name>A0A9X0AFM1_9HELO</name>
<dbReference type="Pfam" id="PF00226">
    <property type="entry name" value="DnaJ"/>
    <property type="match status" value="1"/>
</dbReference>
<dbReference type="PROSITE" id="PS50076">
    <property type="entry name" value="DNAJ_2"/>
    <property type="match status" value="1"/>
</dbReference>
<evidence type="ECO:0000256" key="5">
    <source>
        <dbReference type="SAM" id="MobiDB-lite"/>
    </source>
</evidence>
<dbReference type="OrthoDB" id="1507364at2759"/>
<accession>A0A9X0AFM1</accession>
<protein>
    <recommendedName>
        <fullName evidence="6">J domain-containing protein</fullName>
    </recommendedName>
</protein>
<evidence type="ECO:0000313" key="8">
    <source>
        <dbReference type="Proteomes" id="UP001152300"/>
    </source>
</evidence>
<evidence type="ECO:0000256" key="3">
    <source>
        <dbReference type="ARBA" id="ARBA00022989"/>
    </source>
</evidence>
<dbReference type="SUPFAM" id="SSF46565">
    <property type="entry name" value="Chaperone J-domain"/>
    <property type="match status" value="1"/>
</dbReference>
<evidence type="ECO:0000256" key="4">
    <source>
        <dbReference type="ARBA" id="ARBA00023136"/>
    </source>
</evidence>
<dbReference type="PANTHER" id="PTHR43908">
    <property type="entry name" value="AT29763P-RELATED"/>
    <property type="match status" value="1"/>
</dbReference>
<feature type="domain" description="J" evidence="6">
    <location>
        <begin position="48"/>
        <end position="115"/>
    </location>
</feature>
<gene>
    <name evidence="7" type="ORF">OCU04_011610</name>
</gene>
<keyword evidence="4" id="KW-0472">Membrane</keyword>
<feature type="compositionally biased region" description="Polar residues" evidence="5">
    <location>
        <begin position="1"/>
        <end position="16"/>
    </location>
</feature>
<keyword evidence="2" id="KW-0812">Transmembrane</keyword>
<proteinExistence type="predicted"/>
<dbReference type="FunFam" id="1.10.287.110:FF:000069">
    <property type="entry name" value="ER associated DnaJ chaperone"/>
    <property type="match status" value="1"/>
</dbReference>
<sequence length="360" mass="39471">MPATTSGADTKANGTAKSREHNQGNQDRKYTIEQKAAVVRVRSCAPTAFYDILGLEEVKATVTEAEIKKAYRKLSLLTHPDKNGHEHADEAFKMVSRAFGVLSDKDKKTKYDRFGGDPDSRFGGGAPQSNPFSGFSQRSAGGGTAARGGGRSMWEEEISPEEMFQRFFGGGGFGGGGGMFNDQPGFVFNLGGGPGIRVHQFGGARPRRRPRDPNAPPEAPASLTQTLISLLPLLLLFGIPLLGSLFSGGGSSGPTMRFDNPTPPHTDHRVSSRMNVDYYVNPIEIKGFSTHKLAQLDRQAEVEFVQRLKVVCEQEVQQRNQLLQEAQGWFSNDVDKIQRARDMPMSSCRKLESMGIRNQY</sequence>
<comment type="subcellular location">
    <subcellularLocation>
        <location evidence="1">Membrane</location>
        <topology evidence="1">Single-pass membrane protein</topology>
    </subcellularLocation>
</comment>
<feature type="compositionally biased region" description="Basic and acidic residues" evidence="5">
    <location>
        <begin position="17"/>
        <end position="30"/>
    </location>
</feature>
<dbReference type="InterPro" id="IPR015399">
    <property type="entry name" value="DUF1977_DnaJ-like"/>
</dbReference>
<dbReference type="PANTHER" id="PTHR43908:SF3">
    <property type="entry name" value="AT29763P-RELATED"/>
    <property type="match status" value="1"/>
</dbReference>
<feature type="region of interest" description="Disordered" evidence="5">
    <location>
        <begin position="117"/>
        <end position="152"/>
    </location>
</feature>
<dbReference type="InterPro" id="IPR051100">
    <property type="entry name" value="DnaJ_subfamily_B/C"/>
</dbReference>
<dbReference type="SMART" id="SM00271">
    <property type="entry name" value="DnaJ"/>
    <property type="match status" value="1"/>
</dbReference>
<feature type="region of interest" description="Disordered" evidence="5">
    <location>
        <begin position="200"/>
        <end position="220"/>
    </location>
</feature>
<dbReference type="CDD" id="cd06257">
    <property type="entry name" value="DnaJ"/>
    <property type="match status" value="1"/>
</dbReference>
<dbReference type="GO" id="GO:0030544">
    <property type="term" value="F:Hsp70 protein binding"/>
    <property type="evidence" value="ECO:0007669"/>
    <property type="project" value="TreeGrafter"/>
</dbReference>
<dbReference type="PRINTS" id="PR00625">
    <property type="entry name" value="JDOMAIN"/>
</dbReference>
<evidence type="ECO:0000256" key="2">
    <source>
        <dbReference type="ARBA" id="ARBA00022692"/>
    </source>
</evidence>
<dbReference type="Proteomes" id="UP001152300">
    <property type="component" value="Unassembled WGS sequence"/>
</dbReference>
<dbReference type="Pfam" id="PF09320">
    <property type="entry name" value="DUF1977"/>
    <property type="match status" value="1"/>
</dbReference>
<evidence type="ECO:0000313" key="7">
    <source>
        <dbReference type="EMBL" id="KAJ8059998.1"/>
    </source>
</evidence>
<dbReference type="InterPro" id="IPR001623">
    <property type="entry name" value="DnaJ_domain"/>
</dbReference>
<keyword evidence="3" id="KW-1133">Transmembrane helix</keyword>
<dbReference type="Gene3D" id="1.10.287.110">
    <property type="entry name" value="DnaJ domain"/>
    <property type="match status" value="1"/>
</dbReference>
<dbReference type="InterPro" id="IPR036869">
    <property type="entry name" value="J_dom_sf"/>
</dbReference>
<organism evidence="7 8">
    <name type="scientific">Sclerotinia nivalis</name>
    <dbReference type="NCBI Taxonomy" id="352851"/>
    <lineage>
        <taxon>Eukaryota</taxon>
        <taxon>Fungi</taxon>
        <taxon>Dikarya</taxon>
        <taxon>Ascomycota</taxon>
        <taxon>Pezizomycotina</taxon>
        <taxon>Leotiomycetes</taxon>
        <taxon>Helotiales</taxon>
        <taxon>Sclerotiniaceae</taxon>
        <taxon>Sclerotinia</taxon>
    </lineage>
</organism>
<dbReference type="GO" id="GO:0071218">
    <property type="term" value="P:cellular response to misfolded protein"/>
    <property type="evidence" value="ECO:0007669"/>
    <property type="project" value="TreeGrafter"/>
</dbReference>
<keyword evidence="8" id="KW-1185">Reference proteome</keyword>
<dbReference type="GO" id="GO:0005789">
    <property type="term" value="C:endoplasmic reticulum membrane"/>
    <property type="evidence" value="ECO:0007669"/>
    <property type="project" value="TreeGrafter"/>
</dbReference>
<dbReference type="AlphaFoldDB" id="A0A9X0AFM1"/>